<dbReference type="GO" id="GO:0005524">
    <property type="term" value="F:ATP binding"/>
    <property type="evidence" value="ECO:0007669"/>
    <property type="project" value="UniProtKB-KW"/>
</dbReference>
<dbReference type="EMBL" id="CP031320">
    <property type="protein sequence ID" value="AXK34561.1"/>
    <property type="molecule type" value="Genomic_DNA"/>
</dbReference>
<keyword evidence="1" id="KW-0813">Transport</keyword>
<dbReference type="PANTHER" id="PTHR42734">
    <property type="entry name" value="METAL TRANSPORT SYSTEM ATP-BINDING PROTEIN TM_0124-RELATED"/>
    <property type="match status" value="1"/>
</dbReference>
<dbReference type="InterPro" id="IPR003593">
    <property type="entry name" value="AAA+_ATPase"/>
</dbReference>
<keyword evidence="2" id="KW-0547">Nucleotide-binding</keyword>
<feature type="compositionally biased region" description="Basic and acidic residues" evidence="4">
    <location>
        <begin position="242"/>
        <end position="258"/>
    </location>
</feature>
<dbReference type="KEGG" id="sarm:DVA86_19830"/>
<dbReference type="InterPro" id="IPR050153">
    <property type="entry name" value="Metal_Ion_Import_ABC"/>
</dbReference>
<reference evidence="6 7" key="1">
    <citation type="submission" date="2018-07" db="EMBL/GenBank/DDBJ databases">
        <title>Draft genome of the type strain Streptomyces armeniacus ATCC 15676.</title>
        <authorList>
            <person name="Labana P."/>
            <person name="Gosse J.T."/>
            <person name="Boddy C.N."/>
        </authorList>
    </citation>
    <scope>NUCLEOTIDE SEQUENCE [LARGE SCALE GENOMIC DNA]</scope>
    <source>
        <strain evidence="6 7">ATCC 15676</strain>
    </source>
</reference>
<feature type="region of interest" description="Disordered" evidence="4">
    <location>
        <begin position="242"/>
        <end position="273"/>
    </location>
</feature>
<evidence type="ECO:0000256" key="2">
    <source>
        <dbReference type="ARBA" id="ARBA00022741"/>
    </source>
</evidence>
<accession>A0A345XSE5</accession>
<name>A0A345XSE5_9ACTN</name>
<dbReference type="Pfam" id="PF00005">
    <property type="entry name" value="ABC_tran"/>
    <property type="match status" value="1"/>
</dbReference>
<evidence type="ECO:0000313" key="6">
    <source>
        <dbReference type="EMBL" id="AXK34561.1"/>
    </source>
</evidence>
<evidence type="ECO:0000259" key="5">
    <source>
        <dbReference type="PROSITE" id="PS50893"/>
    </source>
</evidence>
<evidence type="ECO:0000256" key="3">
    <source>
        <dbReference type="ARBA" id="ARBA00022840"/>
    </source>
</evidence>
<dbReference type="GO" id="GO:0016887">
    <property type="term" value="F:ATP hydrolysis activity"/>
    <property type="evidence" value="ECO:0007669"/>
    <property type="project" value="InterPro"/>
</dbReference>
<dbReference type="Gene3D" id="3.40.50.300">
    <property type="entry name" value="P-loop containing nucleotide triphosphate hydrolases"/>
    <property type="match status" value="1"/>
</dbReference>
<organism evidence="6 7">
    <name type="scientific">Streptomyces armeniacus</name>
    <dbReference type="NCBI Taxonomy" id="83291"/>
    <lineage>
        <taxon>Bacteria</taxon>
        <taxon>Bacillati</taxon>
        <taxon>Actinomycetota</taxon>
        <taxon>Actinomycetes</taxon>
        <taxon>Kitasatosporales</taxon>
        <taxon>Streptomycetaceae</taxon>
        <taxon>Streptomyces</taxon>
    </lineage>
</organism>
<keyword evidence="7" id="KW-1185">Reference proteome</keyword>
<dbReference type="PROSITE" id="PS50893">
    <property type="entry name" value="ABC_TRANSPORTER_2"/>
    <property type="match status" value="1"/>
</dbReference>
<dbReference type="SMART" id="SM00382">
    <property type="entry name" value="AAA"/>
    <property type="match status" value="1"/>
</dbReference>
<keyword evidence="3 6" id="KW-0067">ATP-binding</keyword>
<gene>
    <name evidence="6" type="ORF">DVA86_19830</name>
</gene>
<feature type="domain" description="ABC transporter" evidence="5">
    <location>
        <begin position="27"/>
        <end position="260"/>
    </location>
</feature>
<evidence type="ECO:0000256" key="1">
    <source>
        <dbReference type="ARBA" id="ARBA00022448"/>
    </source>
</evidence>
<dbReference type="AlphaFoldDB" id="A0A345XSE5"/>
<protein>
    <submittedName>
        <fullName evidence="6">Metal ABC transporter ATP-binding protein</fullName>
    </submittedName>
</protein>
<evidence type="ECO:0000313" key="7">
    <source>
        <dbReference type="Proteomes" id="UP000254425"/>
    </source>
</evidence>
<dbReference type="InterPro" id="IPR003439">
    <property type="entry name" value="ABC_transporter-like_ATP-bd"/>
</dbReference>
<dbReference type="InterPro" id="IPR027417">
    <property type="entry name" value="P-loop_NTPase"/>
</dbReference>
<proteinExistence type="predicted"/>
<dbReference type="Proteomes" id="UP000254425">
    <property type="component" value="Chromosome"/>
</dbReference>
<dbReference type="SUPFAM" id="SSF52540">
    <property type="entry name" value="P-loop containing nucleoside triphosphate hydrolases"/>
    <property type="match status" value="1"/>
</dbReference>
<evidence type="ECO:0000256" key="4">
    <source>
        <dbReference type="SAM" id="MobiDB-lite"/>
    </source>
</evidence>
<sequence length="273" mass="28527">MSKPVIPPAGKSAEGDRAVKTTSEPVISLHGVTASLGARTVLRGIDLAVGPGEVVALLGANGSGKSTAVRAAVGQVPVTGGELTLFGTPLARFREWRRVGYVPQRSTAASGVPATVREVVSSGRLARTRLRPLGRADKAAVHRALEVVGMADRAADSVNALSGGQHQRVLIARALAGEPDLLIMDEPLTGVDLASQQVLADALREQTGNGTSVLLVLHELGPLAPLIDRAVVLRDGRVERVDQPERLHDPSCHHPHDTDEAETASKIETGLLS</sequence>